<evidence type="ECO:0000313" key="4">
    <source>
        <dbReference type="Proteomes" id="UP000334019"/>
    </source>
</evidence>
<sequence>MGDRKLLPVAVASAIVCCGAMALIVGLVGGVAWTAIGRVTVLSVAGLGLVVAIAWSLDRRRHRPDRTCKSEEGPAHRDRAVR</sequence>
<keyword evidence="2" id="KW-0472">Membrane</keyword>
<accession>A0A5Q2RKN0</accession>
<dbReference type="KEGG" id="atq:GH723_07555"/>
<evidence type="ECO:0000256" key="2">
    <source>
        <dbReference type="SAM" id="Phobius"/>
    </source>
</evidence>
<protein>
    <submittedName>
        <fullName evidence="3">Uncharacterized protein</fullName>
    </submittedName>
</protein>
<feature type="transmembrane region" description="Helical" evidence="2">
    <location>
        <begin position="7"/>
        <end position="33"/>
    </location>
</feature>
<evidence type="ECO:0000313" key="3">
    <source>
        <dbReference type="EMBL" id="QGG94976.1"/>
    </source>
</evidence>
<keyword evidence="2" id="KW-1133">Transmembrane helix</keyword>
<name>A0A5Q2RKN0_9ACTN</name>
<reference evidence="3 4" key="1">
    <citation type="submission" date="2019-11" db="EMBL/GenBank/DDBJ databases">
        <authorList>
            <person name="He Y."/>
        </authorList>
    </citation>
    <scope>NUCLEOTIDE SEQUENCE [LARGE SCALE GENOMIC DNA]</scope>
    <source>
        <strain evidence="3 4">SCSIO 58843</strain>
    </source>
</reference>
<dbReference type="Proteomes" id="UP000334019">
    <property type="component" value="Chromosome"/>
</dbReference>
<proteinExistence type="predicted"/>
<feature type="region of interest" description="Disordered" evidence="1">
    <location>
        <begin position="61"/>
        <end position="82"/>
    </location>
</feature>
<dbReference type="AlphaFoldDB" id="A0A5Q2RKN0"/>
<dbReference type="RefSeq" id="WP_153759084.1">
    <property type="nucleotide sequence ID" value="NZ_CP045851.1"/>
</dbReference>
<feature type="transmembrane region" description="Helical" evidence="2">
    <location>
        <begin position="39"/>
        <end position="57"/>
    </location>
</feature>
<dbReference type="EMBL" id="CP045851">
    <property type="protein sequence ID" value="QGG94976.1"/>
    <property type="molecule type" value="Genomic_DNA"/>
</dbReference>
<keyword evidence="4" id="KW-1185">Reference proteome</keyword>
<feature type="compositionally biased region" description="Basic and acidic residues" evidence="1">
    <location>
        <begin position="65"/>
        <end position="82"/>
    </location>
</feature>
<gene>
    <name evidence="3" type="ORF">GH723_07555</name>
</gene>
<organism evidence="3 4">
    <name type="scientific">Actinomarinicola tropica</name>
    <dbReference type="NCBI Taxonomy" id="2789776"/>
    <lineage>
        <taxon>Bacteria</taxon>
        <taxon>Bacillati</taxon>
        <taxon>Actinomycetota</taxon>
        <taxon>Acidimicrobiia</taxon>
        <taxon>Acidimicrobiales</taxon>
        <taxon>Iamiaceae</taxon>
        <taxon>Actinomarinicola</taxon>
    </lineage>
</organism>
<keyword evidence="2" id="KW-0812">Transmembrane</keyword>
<evidence type="ECO:0000256" key="1">
    <source>
        <dbReference type="SAM" id="MobiDB-lite"/>
    </source>
</evidence>